<keyword evidence="2" id="KW-1185">Reference proteome</keyword>
<sequence>MQLRELMYGSARSYGVPYESTLTFHIHPRQLRTYKEMDELTFDNGDFFVPKSPNNPLFDFLVFEDQGDRVVVWVMQVTVGIQQNTGSNEGYAILEQIQREAQSRIGSGEVVFRYVLVLPHGEGQISWQFPDDVKTETGEVLHKFIPGEVFIQYLLTDFLVPDLLRLHLSTIHDSA</sequence>
<comment type="caution">
    <text evidence="1">The sequence shown here is derived from an EMBL/GenBank/DDBJ whole genome shotgun (WGS) entry which is preliminary data.</text>
</comment>
<organism evidence="1 2">
    <name type="scientific">Marasmiellus scandens</name>
    <dbReference type="NCBI Taxonomy" id="2682957"/>
    <lineage>
        <taxon>Eukaryota</taxon>
        <taxon>Fungi</taxon>
        <taxon>Dikarya</taxon>
        <taxon>Basidiomycota</taxon>
        <taxon>Agaricomycotina</taxon>
        <taxon>Agaricomycetes</taxon>
        <taxon>Agaricomycetidae</taxon>
        <taxon>Agaricales</taxon>
        <taxon>Marasmiineae</taxon>
        <taxon>Omphalotaceae</taxon>
        <taxon>Marasmiellus</taxon>
    </lineage>
</organism>
<reference evidence="1 2" key="1">
    <citation type="submission" date="2024-01" db="EMBL/GenBank/DDBJ databases">
        <title>A draft genome for the cacao thread blight pathogen Marasmiellus scandens.</title>
        <authorList>
            <person name="Baruah I.K."/>
            <person name="Leung J."/>
            <person name="Bukari Y."/>
            <person name="Amoako-Attah I."/>
            <person name="Meinhardt L.W."/>
            <person name="Bailey B.A."/>
            <person name="Cohen S.P."/>
        </authorList>
    </citation>
    <scope>NUCLEOTIDE SEQUENCE [LARGE SCALE GENOMIC DNA]</scope>
    <source>
        <strain evidence="1 2">GH-19</strain>
    </source>
</reference>
<protein>
    <submittedName>
        <fullName evidence="1">Uncharacterized protein</fullName>
    </submittedName>
</protein>
<evidence type="ECO:0000313" key="1">
    <source>
        <dbReference type="EMBL" id="KAK7453325.1"/>
    </source>
</evidence>
<evidence type="ECO:0000313" key="2">
    <source>
        <dbReference type="Proteomes" id="UP001498398"/>
    </source>
</evidence>
<gene>
    <name evidence="1" type="ORF">VKT23_012004</name>
</gene>
<accession>A0ABR1J820</accession>
<proteinExistence type="predicted"/>
<dbReference type="EMBL" id="JBANRG010000027">
    <property type="protein sequence ID" value="KAK7453325.1"/>
    <property type="molecule type" value="Genomic_DNA"/>
</dbReference>
<name>A0ABR1J820_9AGAR</name>
<dbReference type="Proteomes" id="UP001498398">
    <property type="component" value="Unassembled WGS sequence"/>
</dbReference>